<reference evidence="2 4" key="1">
    <citation type="journal article" date="2020" name="Stud. Mycol.">
        <title>101 Dothideomycetes genomes: a test case for predicting lifestyles and emergence of pathogens.</title>
        <authorList>
            <person name="Haridas S."/>
            <person name="Albert R."/>
            <person name="Binder M."/>
            <person name="Bloem J."/>
            <person name="Labutti K."/>
            <person name="Salamov A."/>
            <person name="Andreopoulos B."/>
            <person name="Baker S."/>
            <person name="Barry K."/>
            <person name="Bills G."/>
            <person name="Bluhm B."/>
            <person name="Cannon C."/>
            <person name="Castanera R."/>
            <person name="Culley D."/>
            <person name="Daum C."/>
            <person name="Ezra D."/>
            <person name="Gonzalez J."/>
            <person name="Henrissat B."/>
            <person name="Kuo A."/>
            <person name="Liang C."/>
            <person name="Lipzen A."/>
            <person name="Lutzoni F."/>
            <person name="Magnuson J."/>
            <person name="Mondo S."/>
            <person name="Nolan M."/>
            <person name="Ohm R."/>
            <person name="Pangilinan J."/>
            <person name="Park H.-J."/>
            <person name="Ramirez L."/>
            <person name="Alfaro M."/>
            <person name="Sun H."/>
            <person name="Tritt A."/>
            <person name="Yoshinaga Y."/>
            <person name="Zwiers L.-H."/>
            <person name="Turgeon B."/>
            <person name="Goodwin S."/>
            <person name="Spatafora J."/>
            <person name="Crous P."/>
            <person name="Grigoriev I."/>
        </authorList>
    </citation>
    <scope>NUCLEOTIDE SEQUENCE</scope>
    <source>
        <strain evidence="2 4">CBS 304.34</strain>
    </source>
</reference>
<reference evidence="4" key="2">
    <citation type="submission" date="2020-04" db="EMBL/GenBank/DDBJ databases">
        <authorList>
            <consortium name="NCBI Genome Project"/>
        </authorList>
    </citation>
    <scope>NUCLEOTIDE SEQUENCE</scope>
    <source>
        <strain evidence="4">CBS 304.34</strain>
    </source>
</reference>
<feature type="compositionally biased region" description="Polar residues" evidence="1">
    <location>
        <begin position="159"/>
        <end position="170"/>
    </location>
</feature>
<reference evidence="4" key="3">
    <citation type="submission" date="2025-04" db="UniProtKB">
        <authorList>
            <consortium name="RefSeq"/>
        </authorList>
    </citation>
    <scope>IDENTIFICATION</scope>
    <source>
        <strain evidence="4">CBS 304.34</strain>
    </source>
</reference>
<dbReference type="AlphaFoldDB" id="A0A6A6Y383"/>
<dbReference type="Proteomes" id="UP000504636">
    <property type="component" value="Unplaced"/>
</dbReference>
<sequence length="309" mass="33681">MGRAVTPIKKTPRVIPWKKTKEEPPLNAVVAEAAALGISIPHTYRYLLVQDGVIMPAHYLPHWDAEDVSTEDQQASVEDQTVLDATPASAPQPKKRKAKNPKPKAKNPKPRPSRKKTNPLPQPSSEAPADPAPQEFAPDMYQDAHAESLFDTHFGRPGYSQQDMTASQANPVGSLVPPVPSLRLNTKLPANPPPTNRTPRPFLDLVPLNQASRHILNAEIKKNDQEFDIALPTEDQTSNVAILAFILGMPPDFFGSDSTVETSFGNAGGLSEDSIMSNQSFGSSLDQSFDGFLNQSFDGFLDQSFDFGS</sequence>
<dbReference type="GeneID" id="54462134"/>
<accession>A0A6A6Y383</accession>
<dbReference type="EMBL" id="MU003719">
    <property type="protein sequence ID" value="KAF2803099.1"/>
    <property type="molecule type" value="Genomic_DNA"/>
</dbReference>
<evidence type="ECO:0000313" key="2">
    <source>
        <dbReference type="EMBL" id="KAF2803099.1"/>
    </source>
</evidence>
<feature type="compositionally biased region" description="Basic residues" evidence="1">
    <location>
        <begin position="93"/>
        <end position="117"/>
    </location>
</feature>
<organism evidence="2">
    <name type="scientific">Mytilinidion resinicola</name>
    <dbReference type="NCBI Taxonomy" id="574789"/>
    <lineage>
        <taxon>Eukaryota</taxon>
        <taxon>Fungi</taxon>
        <taxon>Dikarya</taxon>
        <taxon>Ascomycota</taxon>
        <taxon>Pezizomycotina</taxon>
        <taxon>Dothideomycetes</taxon>
        <taxon>Pleosporomycetidae</taxon>
        <taxon>Mytilinidiales</taxon>
        <taxon>Mytilinidiaceae</taxon>
        <taxon>Mytilinidion</taxon>
    </lineage>
</organism>
<feature type="region of interest" description="Disordered" evidence="1">
    <location>
        <begin position="83"/>
        <end position="136"/>
    </location>
</feature>
<evidence type="ECO:0000256" key="1">
    <source>
        <dbReference type="SAM" id="MobiDB-lite"/>
    </source>
</evidence>
<keyword evidence="3" id="KW-1185">Reference proteome</keyword>
<name>A0A6A6Y383_9PEZI</name>
<evidence type="ECO:0000313" key="3">
    <source>
        <dbReference type="Proteomes" id="UP000504636"/>
    </source>
</evidence>
<gene>
    <name evidence="2 4" type="ORF">BDZ99DRAFT_468445</name>
</gene>
<dbReference type="RefSeq" id="XP_033570063.1">
    <property type="nucleotide sequence ID" value="XM_033721241.1"/>
</dbReference>
<feature type="region of interest" description="Disordered" evidence="1">
    <location>
        <begin position="152"/>
        <end position="203"/>
    </location>
</feature>
<proteinExistence type="predicted"/>
<protein>
    <submittedName>
        <fullName evidence="2 4">Uncharacterized protein</fullName>
    </submittedName>
</protein>
<evidence type="ECO:0000313" key="4">
    <source>
        <dbReference type="RefSeq" id="XP_033570063.1"/>
    </source>
</evidence>